<dbReference type="Proteomes" id="UP000010998">
    <property type="component" value="Chromosome"/>
</dbReference>
<feature type="transmembrane region" description="Helical" evidence="2">
    <location>
        <begin position="54"/>
        <end position="71"/>
    </location>
</feature>
<feature type="transmembrane region" description="Helical" evidence="2">
    <location>
        <begin position="26"/>
        <end position="48"/>
    </location>
</feature>
<keyword evidence="2" id="KW-0812">Transmembrane</keyword>
<protein>
    <submittedName>
        <fullName evidence="4">Fatty acid desaturase</fullName>
    </submittedName>
</protein>
<gene>
    <name evidence="4" type="ordered locus">Mesau_03660</name>
</gene>
<evidence type="ECO:0000256" key="1">
    <source>
        <dbReference type="SAM" id="MobiDB-lite"/>
    </source>
</evidence>
<evidence type="ECO:0000313" key="5">
    <source>
        <dbReference type="Proteomes" id="UP000010998"/>
    </source>
</evidence>
<dbReference type="InterPro" id="IPR005804">
    <property type="entry name" value="FA_desaturase_dom"/>
</dbReference>
<name>L0KLL7_MESAW</name>
<feature type="transmembrane region" description="Helical" evidence="2">
    <location>
        <begin position="83"/>
        <end position="100"/>
    </location>
</feature>
<dbReference type="eggNOG" id="COG3239">
    <property type="taxonomic scope" value="Bacteria"/>
</dbReference>
<dbReference type="HOGENOM" id="CLU_053288_0_0_5"/>
<sequence length="348" mass="39995">MGFRRLRTVVDSMTGKSIRRSSRPAIEWPTVVLAFFCYGTWLAAGFFLWPSYPIAALIVMAVTLALQSSIMHEVLHGHPTRNGLVNEAFVFLPVGLAWPFRRFKTIHLRHHADERLTDPLDDPESYYQALWMHEEMPPLMKFVLKVNNTMAGRLVLGPWLSCIGFFIDDAKHMIAGDKAIRKAWLLHAIGLAVVLPVVQFGFGMPVWLYVLVPVWLGQSLISIRTYAEHQWSEHPEGRTVIVERSPLSFLFLNNNLHFVHHKSPTIAWYRLPKLFRDRREEWLRMNNGYVYPNYFALLRSYAFKAKEPIVHPVLRRAPEPGRAFKPRVRARSISGLGSAPVPAEPPKE</sequence>
<keyword evidence="2" id="KW-1133">Transmembrane helix</keyword>
<dbReference type="Pfam" id="PF00487">
    <property type="entry name" value="FA_desaturase"/>
    <property type="match status" value="1"/>
</dbReference>
<feature type="transmembrane region" description="Helical" evidence="2">
    <location>
        <begin position="179"/>
        <end position="200"/>
    </location>
</feature>
<evidence type="ECO:0000313" key="4">
    <source>
        <dbReference type="EMBL" id="AGB46021.1"/>
    </source>
</evidence>
<feature type="region of interest" description="Disordered" evidence="1">
    <location>
        <begin position="329"/>
        <end position="348"/>
    </location>
</feature>
<evidence type="ECO:0000256" key="2">
    <source>
        <dbReference type="SAM" id="Phobius"/>
    </source>
</evidence>
<feature type="domain" description="Fatty acid desaturase" evidence="3">
    <location>
        <begin position="49"/>
        <end position="289"/>
    </location>
</feature>
<keyword evidence="5" id="KW-1185">Reference proteome</keyword>
<dbReference type="KEGG" id="mam:Mesau_03660"/>
<dbReference type="AlphaFoldDB" id="L0KLL7"/>
<dbReference type="STRING" id="754035.Mesau_03660"/>
<dbReference type="GO" id="GO:0006629">
    <property type="term" value="P:lipid metabolic process"/>
    <property type="evidence" value="ECO:0007669"/>
    <property type="project" value="InterPro"/>
</dbReference>
<dbReference type="EMBL" id="CP003358">
    <property type="protein sequence ID" value="AGB46021.1"/>
    <property type="molecule type" value="Genomic_DNA"/>
</dbReference>
<dbReference type="CDD" id="cd03509">
    <property type="entry name" value="DesA_FADS-like"/>
    <property type="match status" value="1"/>
</dbReference>
<evidence type="ECO:0000259" key="3">
    <source>
        <dbReference type="Pfam" id="PF00487"/>
    </source>
</evidence>
<organism evidence="4 5">
    <name type="scientific">Mesorhizobium australicum (strain HAMBI 3006 / LMG 24608 / WSM2073)</name>
    <dbReference type="NCBI Taxonomy" id="754035"/>
    <lineage>
        <taxon>Bacteria</taxon>
        <taxon>Pseudomonadati</taxon>
        <taxon>Pseudomonadota</taxon>
        <taxon>Alphaproteobacteria</taxon>
        <taxon>Hyphomicrobiales</taxon>
        <taxon>Phyllobacteriaceae</taxon>
        <taxon>Mesorhizobium</taxon>
    </lineage>
</organism>
<reference evidence="5" key="1">
    <citation type="submission" date="2012-02" db="EMBL/GenBank/DDBJ databases">
        <title>Complete sequence of Mesorhizobium australicum WSM2073.</title>
        <authorList>
            <person name="Lucas S."/>
            <person name="Han J."/>
            <person name="Lapidus A."/>
            <person name="Cheng J.-F."/>
            <person name="Goodwin L."/>
            <person name="Pitluck S."/>
            <person name="Peters L."/>
            <person name="Gu W."/>
            <person name="Detter J.C."/>
            <person name="Han C."/>
            <person name="Tapia R."/>
            <person name="Land M."/>
            <person name="Hauser L."/>
            <person name="Kyrpides N."/>
            <person name="Ivanova N."/>
            <person name="Pagani I."/>
            <person name="Reeve W.G."/>
            <person name="Howieson J.G."/>
            <person name="Tiwari R.P."/>
            <person name="O'Hara G.W."/>
            <person name="Atkins C.A."/>
            <person name="Ronson C.W."/>
            <person name="Nandasena K.G."/>
            <person name="Woyke T."/>
        </authorList>
    </citation>
    <scope>NUCLEOTIDE SEQUENCE [LARGE SCALE GENOMIC DNA]</scope>
    <source>
        <strain evidence="5">LMG 24608 / HAMBI 3006 / WSM2073</strain>
    </source>
</reference>
<feature type="transmembrane region" description="Helical" evidence="2">
    <location>
        <begin position="150"/>
        <end position="167"/>
    </location>
</feature>
<keyword evidence="2" id="KW-0472">Membrane</keyword>
<accession>L0KLL7</accession>
<proteinExistence type="predicted"/>